<proteinExistence type="predicted"/>
<organism evidence="3 4">
    <name type="scientific">Reichenbachiella agariperforans</name>
    <dbReference type="NCBI Taxonomy" id="156994"/>
    <lineage>
        <taxon>Bacteria</taxon>
        <taxon>Pseudomonadati</taxon>
        <taxon>Bacteroidota</taxon>
        <taxon>Cytophagia</taxon>
        <taxon>Cytophagales</taxon>
        <taxon>Reichenbachiellaceae</taxon>
        <taxon>Reichenbachiella</taxon>
    </lineage>
</organism>
<name>A0A1M6LNH7_REIAG</name>
<evidence type="ECO:0000313" key="4">
    <source>
        <dbReference type="Proteomes" id="UP000184474"/>
    </source>
</evidence>
<dbReference type="EMBL" id="FRAA01000001">
    <property type="protein sequence ID" value="SHJ72738.1"/>
    <property type="molecule type" value="Genomic_DNA"/>
</dbReference>
<feature type="chain" id="PRO_5012251991" evidence="1">
    <location>
        <begin position="25"/>
        <end position="205"/>
    </location>
</feature>
<dbReference type="Pfam" id="PF18962">
    <property type="entry name" value="Por_Secre_tail"/>
    <property type="match status" value="1"/>
</dbReference>
<gene>
    <name evidence="3" type="ORF">SAMN04488028_1011035</name>
</gene>
<evidence type="ECO:0000256" key="1">
    <source>
        <dbReference type="SAM" id="SignalP"/>
    </source>
</evidence>
<dbReference type="RefSeq" id="WP_170863735.1">
    <property type="nucleotide sequence ID" value="NZ_FRAA01000001.1"/>
</dbReference>
<keyword evidence="1" id="KW-0732">Signal</keyword>
<feature type="domain" description="Secretion system C-terminal sorting" evidence="2">
    <location>
        <begin position="131"/>
        <end position="198"/>
    </location>
</feature>
<evidence type="ECO:0000259" key="2">
    <source>
        <dbReference type="Pfam" id="PF18962"/>
    </source>
</evidence>
<reference evidence="4" key="1">
    <citation type="submission" date="2016-11" db="EMBL/GenBank/DDBJ databases">
        <authorList>
            <person name="Varghese N."/>
            <person name="Submissions S."/>
        </authorList>
    </citation>
    <scope>NUCLEOTIDE SEQUENCE [LARGE SCALE GENOMIC DNA]</scope>
    <source>
        <strain evidence="4">DSM 26134</strain>
    </source>
</reference>
<dbReference type="AlphaFoldDB" id="A0A1M6LNH7"/>
<protein>
    <submittedName>
        <fullName evidence="3">Por secretion system C-terminal sorting domain-containing protein</fullName>
    </submittedName>
</protein>
<evidence type="ECO:0000313" key="3">
    <source>
        <dbReference type="EMBL" id="SHJ72738.1"/>
    </source>
</evidence>
<keyword evidence="4" id="KW-1185">Reference proteome</keyword>
<feature type="signal peptide" evidence="1">
    <location>
        <begin position="1"/>
        <end position="24"/>
    </location>
</feature>
<dbReference type="NCBIfam" id="TIGR04183">
    <property type="entry name" value="Por_Secre_tail"/>
    <property type="match status" value="1"/>
</dbReference>
<sequence>MKKILMSLAVYACIMHIAIPEMHAAPYEAVYYTPPGVSDLKIVKKPDGDYLSWRSSGTGVITIEIEIKTADDAQFQLVEVLYIESNETQYYKLKYHHLDSRYRLRFIDTEGNVGYTPSVLAIALEGDEVMVYPNPTSGQVHIGGARILNYQLQDVRGEVLLAGVPGSNQEVEMLLSSELSRVNSGVYFLKVNTKSGQKMISIRKN</sequence>
<dbReference type="InterPro" id="IPR026444">
    <property type="entry name" value="Secre_tail"/>
</dbReference>
<dbReference type="Proteomes" id="UP000184474">
    <property type="component" value="Unassembled WGS sequence"/>
</dbReference>
<accession>A0A1M6LNH7</accession>